<evidence type="ECO:0000256" key="7">
    <source>
        <dbReference type="SAM" id="SignalP"/>
    </source>
</evidence>
<evidence type="ECO:0000256" key="3">
    <source>
        <dbReference type="ARBA" id="ARBA00022729"/>
    </source>
</evidence>
<feature type="signal peptide" evidence="7">
    <location>
        <begin position="1"/>
        <end position="36"/>
    </location>
</feature>
<keyword evidence="6" id="KW-1133">Transmembrane helix</keyword>
<feature type="compositionally biased region" description="Low complexity" evidence="5">
    <location>
        <begin position="70"/>
        <end position="87"/>
    </location>
</feature>
<dbReference type="RefSeq" id="WP_259507348.1">
    <property type="nucleotide sequence ID" value="NZ_JANLCM010000001.1"/>
</dbReference>
<dbReference type="InterPro" id="IPR019931">
    <property type="entry name" value="LPXTG_anchor"/>
</dbReference>
<dbReference type="PROSITE" id="PS50847">
    <property type="entry name" value="GRAM_POS_ANCHORING"/>
    <property type="match status" value="1"/>
</dbReference>
<feature type="transmembrane region" description="Helical" evidence="6">
    <location>
        <begin position="102"/>
        <end position="122"/>
    </location>
</feature>
<protein>
    <submittedName>
        <fullName evidence="9">LPXTG cell wall anchor domain-containing protein</fullName>
    </submittedName>
</protein>
<keyword evidence="1" id="KW-0134">Cell wall</keyword>
<accession>A0ABT2GUA0</accession>
<evidence type="ECO:0000256" key="5">
    <source>
        <dbReference type="SAM" id="MobiDB-lite"/>
    </source>
</evidence>
<keyword evidence="3 7" id="KW-0732">Signal</keyword>
<dbReference type="Proteomes" id="UP001165584">
    <property type="component" value="Unassembled WGS sequence"/>
</dbReference>
<dbReference type="NCBIfam" id="TIGR01167">
    <property type="entry name" value="LPXTG_anchor"/>
    <property type="match status" value="1"/>
</dbReference>
<dbReference type="EMBL" id="JANLCM010000001">
    <property type="protein sequence ID" value="MCS5718456.1"/>
    <property type="molecule type" value="Genomic_DNA"/>
</dbReference>
<reference evidence="9" key="1">
    <citation type="submission" date="2022-08" db="EMBL/GenBank/DDBJ databases">
        <authorList>
            <person name="Deng Y."/>
            <person name="Han X.-F."/>
            <person name="Zhang Y.-Q."/>
        </authorList>
    </citation>
    <scope>NUCLEOTIDE SEQUENCE</scope>
    <source>
        <strain evidence="9">CPCC 205763</strain>
    </source>
</reference>
<comment type="caution">
    <text evidence="9">The sequence shown here is derived from an EMBL/GenBank/DDBJ whole genome shotgun (WGS) entry which is preliminary data.</text>
</comment>
<sequence length="131" mass="12881">MRARALTSCVAPALARGLGGVALTAALLVPAGTALATTDDDPPATRTEEIGVDIPDRSGGPTTPTPTPTSTPTATPTPTSTAAPAHGGASGGLPDTGIDLSALWPLAVSALGLTAAGTVVLVSRRRRHARD</sequence>
<keyword evidence="10" id="KW-1185">Reference proteome</keyword>
<keyword evidence="6" id="KW-0472">Membrane</keyword>
<feature type="domain" description="Gram-positive cocci surface proteins LPxTG" evidence="8">
    <location>
        <begin position="93"/>
        <end position="131"/>
    </location>
</feature>
<feature type="region of interest" description="Disordered" evidence="5">
    <location>
        <begin position="34"/>
        <end position="94"/>
    </location>
</feature>
<keyword evidence="6" id="KW-0812">Transmembrane</keyword>
<evidence type="ECO:0000256" key="1">
    <source>
        <dbReference type="ARBA" id="ARBA00022512"/>
    </source>
</evidence>
<evidence type="ECO:0000256" key="2">
    <source>
        <dbReference type="ARBA" id="ARBA00022525"/>
    </source>
</evidence>
<evidence type="ECO:0000256" key="4">
    <source>
        <dbReference type="ARBA" id="ARBA00023088"/>
    </source>
</evidence>
<feature type="chain" id="PRO_5045170387" evidence="7">
    <location>
        <begin position="37"/>
        <end position="131"/>
    </location>
</feature>
<keyword evidence="4" id="KW-0572">Peptidoglycan-anchor</keyword>
<proteinExistence type="predicted"/>
<organism evidence="9 10">
    <name type="scientific">Herbiconiux aconitum</name>
    <dbReference type="NCBI Taxonomy" id="2970913"/>
    <lineage>
        <taxon>Bacteria</taxon>
        <taxon>Bacillati</taxon>
        <taxon>Actinomycetota</taxon>
        <taxon>Actinomycetes</taxon>
        <taxon>Micrococcales</taxon>
        <taxon>Microbacteriaceae</taxon>
        <taxon>Herbiconiux</taxon>
    </lineage>
</organism>
<gene>
    <name evidence="9" type="ORF">N1027_09930</name>
</gene>
<evidence type="ECO:0000256" key="6">
    <source>
        <dbReference type="SAM" id="Phobius"/>
    </source>
</evidence>
<name>A0ABT2GUA0_9MICO</name>
<keyword evidence="2" id="KW-0964">Secreted</keyword>
<evidence type="ECO:0000313" key="9">
    <source>
        <dbReference type="EMBL" id="MCS5718456.1"/>
    </source>
</evidence>
<evidence type="ECO:0000313" key="10">
    <source>
        <dbReference type="Proteomes" id="UP001165584"/>
    </source>
</evidence>
<evidence type="ECO:0000259" key="8">
    <source>
        <dbReference type="PROSITE" id="PS50847"/>
    </source>
</evidence>